<name>A0A3E3EG62_9FIRM</name>
<comment type="caution">
    <text evidence="2">The sequence shown here is derived from an EMBL/GenBank/DDBJ whole genome shotgun (WGS) entry which is preliminary data.</text>
</comment>
<dbReference type="EMBL" id="JAQLKE010000022">
    <property type="protein sequence ID" value="MDB7084682.1"/>
    <property type="molecule type" value="Genomic_DNA"/>
</dbReference>
<reference evidence="2 3" key="1">
    <citation type="submission" date="2018-08" db="EMBL/GenBank/DDBJ databases">
        <title>A genome reference for cultivated species of the human gut microbiota.</title>
        <authorList>
            <person name="Zou Y."/>
            <person name="Xue W."/>
            <person name="Luo G."/>
        </authorList>
    </citation>
    <scope>NUCLEOTIDE SEQUENCE [LARGE SCALE GENOMIC DNA]</scope>
    <source>
        <strain evidence="2 3">OM06-4</strain>
    </source>
</reference>
<dbReference type="Proteomes" id="UP000261032">
    <property type="component" value="Unassembled WGS sequence"/>
</dbReference>
<dbReference type="EMBL" id="QUSL01000007">
    <property type="protein sequence ID" value="RGD86221.1"/>
    <property type="molecule type" value="Genomic_DNA"/>
</dbReference>
<dbReference type="RefSeq" id="WP_008792521.1">
    <property type="nucleotide sequence ID" value="NZ_AP031443.1"/>
</dbReference>
<organism evidence="2 3">
    <name type="scientific">Thomasclavelia ramosa</name>
    <dbReference type="NCBI Taxonomy" id="1547"/>
    <lineage>
        <taxon>Bacteria</taxon>
        <taxon>Bacillati</taxon>
        <taxon>Bacillota</taxon>
        <taxon>Erysipelotrichia</taxon>
        <taxon>Erysipelotrichales</taxon>
        <taxon>Coprobacillaceae</taxon>
        <taxon>Thomasclavelia</taxon>
    </lineage>
</organism>
<evidence type="ECO:0000313" key="1">
    <source>
        <dbReference type="EMBL" id="MDB7084682.1"/>
    </source>
</evidence>
<gene>
    <name evidence="2" type="ORF">DXB93_06245</name>
    <name evidence="1" type="ORF">PM738_12785</name>
</gene>
<accession>A0A3E3EG62</accession>
<dbReference type="SUPFAM" id="SSF51726">
    <property type="entry name" value="UROD/MetE-like"/>
    <property type="match status" value="1"/>
</dbReference>
<dbReference type="Gene3D" id="3.20.20.210">
    <property type="match status" value="1"/>
</dbReference>
<proteinExistence type="predicted"/>
<evidence type="ECO:0000313" key="2">
    <source>
        <dbReference type="EMBL" id="RGD86221.1"/>
    </source>
</evidence>
<evidence type="ECO:0008006" key="4">
    <source>
        <dbReference type="Google" id="ProtNLM"/>
    </source>
</evidence>
<evidence type="ECO:0000313" key="3">
    <source>
        <dbReference type="Proteomes" id="UP000261032"/>
    </source>
</evidence>
<reference evidence="1" key="2">
    <citation type="submission" date="2023-01" db="EMBL/GenBank/DDBJ databases">
        <title>Human gut microbiome strain richness.</title>
        <authorList>
            <person name="Chen-Liaw A."/>
        </authorList>
    </citation>
    <scope>NUCLEOTIDE SEQUENCE</scope>
    <source>
        <strain evidence="1">1001217st2_G6_1001217B_191108</strain>
    </source>
</reference>
<dbReference type="GeneID" id="64197405"/>
<dbReference type="AlphaFoldDB" id="A0A3E3EG62"/>
<dbReference type="Proteomes" id="UP001211987">
    <property type="component" value="Unassembled WGS sequence"/>
</dbReference>
<protein>
    <recommendedName>
        <fullName evidence="4">Trimethylamine corrinoid protein 2</fullName>
    </recommendedName>
</protein>
<sequence length="365" mass="42352">MLTKAKKEQLVEDFEKWWEHKLERPIIQVTLFDEDYQPQKHRYNRGELLEMLYDLDKPVNEVVQAYQETFFSNIYLGDAFPIFYMRSTGVLGAYLGQTYHIDVKQGTIWFQEMKGCELEDIHPRLEETYPLYQRSLELIKAFNQFYGDDIAMGIANLGGMMDIVESMRGANNSLIDLYDDPDEVQRLNDDIYKAFEQAYEEMIASIDLNNTLGYTGWISLLSQKPYFISQCDFCCMIGPEQFDEFVFETLKKEASLIERSFYHLDGPGAVRHLDKIIECGFKGIQWINGAGAKPLNDPCWNEIYQKVHDAGLLLQVNISGKEELEYIDYIVDYLGSPKGIAFICTGSSKDKEVFEAYLEKYHIPN</sequence>
<dbReference type="InterPro" id="IPR038071">
    <property type="entry name" value="UROD/MetE-like_sf"/>
</dbReference>